<feature type="transmembrane region" description="Helical" evidence="7">
    <location>
        <begin position="206"/>
        <end position="228"/>
    </location>
</feature>
<dbReference type="EMBL" id="FTOK01000009">
    <property type="protein sequence ID" value="SIS90275.1"/>
    <property type="molecule type" value="Genomic_DNA"/>
</dbReference>
<evidence type="ECO:0000313" key="11">
    <source>
        <dbReference type="EMBL" id="SIS90275.1"/>
    </source>
</evidence>
<evidence type="ECO:0000256" key="5">
    <source>
        <dbReference type="ARBA" id="ARBA00022989"/>
    </source>
</evidence>
<comment type="caution">
    <text evidence="11">The sequence shown here is derived from an EMBL/GenBank/DDBJ whole genome shotgun (WGS) entry which is preliminary data.</text>
</comment>
<feature type="transmembrane region" description="Helical" evidence="7">
    <location>
        <begin position="41"/>
        <end position="61"/>
    </location>
</feature>
<dbReference type="Pfam" id="PF07670">
    <property type="entry name" value="Gate"/>
    <property type="match status" value="1"/>
</dbReference>
<feature type="domain" description="Concentrative nucleoside transporter C-terminal" evidence="9">
    <location>
        <begin position="234"/>
        <end position="448"/>
    </location>
</feature>
<feature type="transmembrane region" description="Helical" evidence="7">
    <location>
        <begin position="430"/>
        <end position="450"/>
    </location>
</feature>
<keyword evidence="3" id="KW-1003">Cell membrane</keyword>
<comment type="subcellular location">
    <subcellularLocation>
        <location evidence="1">Cell membrane</location>
        <topology evidence="1">Multi-pass membrane protein</topology>
    </subcellularLocation>
</comment>
<keyword evidence="12" id="KW-1185">Reference proteome</keyword>
<evidence type="ECO:0000256" key="2">
    <source>
        <dbReference type="ARBA" id="ARBA00009033"/>
    </source>
</evidence>
<feature type="transmembrane region" description="Helical" evidence="7">
    <location>
        <begin position="129"/>
        <end position="151"/>
    </location>
</feature>
<evidence type="ECO:0000256" key="7">
    <source>
        <dbReference type="RuleBase" id="RU362018"/>
    </source>
</evidence>
<evidence type="ECO:0000313" key="12">
    <source>
        <dbReference type="Proteomes" id="UP000199777"/>
    </source>
</evidence>
<dbReference type="Pfam" id="PF07662">
    <property type="entry name" value="Nucleos_tra2_C"/>
    <property type="match status" value="1"/>
</dbReference>
<dbReference type="Proteomes" id="UP000199777">
    <property type="component" value="Unassembled WGS sequence"/>
</dbReference>
<organism evidence="11 12">
    <name type="scientific">Salimicrobium salexigens</name>
    <dbReference type="NCBI Taxonomy" id="908941"/>
    <lineage>
        <taxon>Bacteria</taxon>
        <taxon>Bacillati</taxon>
        <taxon>Bacillota</taxon>
        <taxon>Bacilli</taxon>
        <taxon>Bacillales</taxon>
        <taxon>Bacillaceae</taxon>
        <taxon>Salimicrobium</taxon>
    </lineage>
</organism>
<keyword evidence="6 7" id="KW-0472">Membrane</keyword>
<dbReference type="PANTHER" id="PTHR10590">
    <property type="entry name" value="SODIUM/NUCLEOSIDE COTRANSPORTER"/>
    <property type="match status" value="1"/>
</dbReference>
<feature type="domain" description="Nucleoside transporter/FeoB GTPase Gate" evidence="10">
    <location>
        <begin position="131"/>
        <end position="225"/>
    </location>
</feature>
<dbReference type="PANTHER" id="PTHR10590:SF4">
    <property type="entry name" value="SOLUTE CARRIER FAMILY 28 MEMBER 3"/>
    <property type="match status" value="1"/>
</dbReference>
<feature type="transmembrane region" description="Helical" evidence="7">
    <location>
        <begin position="334"/>
        <end position="354"/>
    </location>
</feature>
<proteinExistence type="inferred from homology"/>
<gene>
    <name evidence="11" type="ORF">SAMN05421758_10931</name>
</gene>
<evidence type="ECO:0000256" key="4">
    <source>
        <dbReference type="ARBA" id="ARBA00022692"/>
    </source>
</evidence>
<feature type="transmembrane region" description="Helical" evidence="7">
    <location>
        <begin position="68"/>
        <end position="88"/>
    </location>
</feature>
<dbReference type="NCBIfam" id="TIGR00804">
    <property type="entry name" value="nupC"/>
    <property type="match status" value="1"/>
</dbReference>
<sequence>MFAVRYHLNNSKKSTIPVTDQHGKFYAALIVTGYIEGVFQLINILWGLLGIATVLGIAFLLSVKKKEIHVRTIGLALLIQITFAFLTLKSTTGRAALEGLSNLVQNVIGYASEGISFLFGPLVAGDGNIFAFQVLTIIIFFSSMISILYYLGIMQWIIKTLGGGLSRLLQTTRPESLAAAANIFVGHTEAPLVVRPFIKKMNESELFAIMVGGMGSVSGSILVGYSLLGIPLEYLLAASFMAAPSSLLIAKMIFPLPAEVRKSIAEGPAEEINIDMAEDEKPANIIDAAASGASTGVKMVLEIAGMLLAFVSLIALINGLFGAVGGLFGMEDLTLELILGVILSPIAFLIGVPWEEAVRAAQFIGQKVVINEFVAFAGLGEVIDSFSAKTAMILSFALAGFANFGSIAIQIGALGSLAPERRNDVSRLGLRAMIGGTLASLLNAAIAGMFI</sequence>
<feature type="transmembrane region" description="Helical" evidence="7">
    <location>
        <begin position="393"/>
        <end position="418"/>
    </location>
</feature>
<accession>A0ABY1L1B3</accession>
<evidence type="ECO:0000256" key="6">
    <source>
        <dbReference type="ARBA" id="ARBA00023136"/>
    </source>
</evidence>
<evidence type="ECO:0000259" key="10">
    <source>
        <dbReference type="Pfam" id="PF07670"/>
    </source>
</evidence>
<evidence type="ECO:0000259" key="9">
    <source>
        <dbReference type="Pfam" id="PF07662"/>
    </source>
</evidence>
<comment type="similarity">
    <text evidence="2 7">Belongs to the concentrative nucleoside transporter (CNT) (TC 2.A.41) family.</text>
</comment>
<keyword evidence="7" id="KW-0813">Transport</keyword>
<reference evidence="11 12" key="1">
    <citation type="submission" date="2017-01" db="EMBL/GenBank/DDBJ databases">
        <authorList>
            <person name="Varghese N."/>
            <person name="Submissions S."/>
        </authorList>
    </citation>
    <scope>NUCLEOTIDE SEQUENCE [LARGE SCALE GENOMIC DNA]</scope>
    <source>
        <strain evidence="11 12">DSM 22782</strain>
    </source>
</reference>
<keyword evidence="5 7" id="KW-1133">Transmembrane helix</keyword>
<dbReference type="InterPro" id="IPR008276">
    <property type="entry name" value="C_nuclsd_transpt"/>
</dbReference>
<feature type="transmembrane region" description="Helical" evidence="7">
    <location>
        <begin position="307"/>
        <end position="328"/>
    </location>
</feature>
<evidence type="ECO:0000259" key="8">
    <source>
        <dbReference type="Pfam" id="PF01773"/>
    </source>
</evidence>
<dbReference type="Pfam" id="PF01773">
    <property type="entry name" value="Nucleos_tra2_N"/>
    <property type="match status" value="1"/>
</dbReference>
<dbReference type="InterPro" id="IPR018270">
    <property type="entry name" value="C_nuclsd_transpt_met_bac"/>
</dbReference>
<keyword evidence="4 7" id="KW-0812">Transmembrane</keyword>
<evidence type="ECO:0000256" key="3">
    <source>
        <dbReference type="ARBA" id="ARBA00022475"/>
    </source>
</evidence>
<name>A0ABY1L1B3_9BACI</name>
<dbReference type="InterPro" id="IPR011642">
    <property type="entry name" value="Gate_dom"/>
</dbReference>
<dbReference type="InterPro" id="IPR002668">
    <property type="entry name" value="CNT_N_dom"/>
</dbReference>
<dbReference type="InterPro" id="IPR011657">
    <property type="entry name" value="CNT_C_dom"/>
</dbReference>
<evidence type="ECO:0000256" key="1">
    <source>
        <dbReference type="ARBA" id="ARBA00004651"/>
    </source>
</evidence>
<protein>
    <recommendedName>
        <fullName evidence="7">Nucleoside permease</fullName>
    </recommendedName>
</protein>
<feature type="domain" description="Concentrative nucleoside transporter N-terminal" evidence="8">
    <location>
        <begin position="49"/>
        <end position="122"/>
    </location>
</feature>